<evidence type="ECO:0000256" key="2">
    <source>
        <dbReference type="ARBA" id="ARBA00008035"/>
    </source>
</evidence>
<dbReference type="GO" id="GO:0005634">
    <property type="term" value="C:nucleus"/>
    <property type="evidence" value="ECO:0007669"/>
    <property type="project" value="UniProtKB-SubCell"/>
</dbReference>
<dbReference type="PANTHER" id="PTHR14898">
    <property type="entry name" value="ENHANCER OF POLYCOMB"/>
    <property type="match status" value="1"/>
</dbReference>
<feature type="region of interest" description="Disordered" evidence="7">
    <location>
        <begin position="472"/>
        <end position="526"/>
    </location>
</feature>
<feature type="region of interest" description="Disordered" evidence="7">
    <location>
        <begin position="284"/>
        <end position="340"/>
    </location>
</feature>
<comment type="similarity">
    <text evidence="2 6">Belongs to the enhancer of polycomb family.</text>
</comment>
<evidence type="ECO:0000313" key="11">
    <source>
        <dbReference type="Proteomes" id="UP000054408"/>
    </source>
</evidence>
<feature type="compositionally biased region" description="Basic and acidic residues" evidence="7">
    <location>
        <begin position="634"/>
        <end position="644"/>
    </location>
</feature>
<accession>A0A0L0DIY7</accession>
<keyword evidence="8" id="KW-0812">Transmembrane</keyword>
<dbReference type="GO" id="GO:0006357">
    <property type="term" value="P:regulation of transcription by RNA polymerase II"/>
    <property type="evidence" value="ECO:0007669"/>
    <property type="project" value="InterPro"/>
</dbReference>
<reference evidence="10 11" key="1">
    <citation type="submission" date="2010-05" db="EMBL/GenBank/DDBJ databases">
        <title>The Genome Sequence of Thecamonas trahens ATCC 50062.</title>
        <authorList>
            <consortium name="The Broad Institute Genome Sequencing Platform"/>
            <person name="Russ C."/>
            <person name="Cuomo C."/>
            <person name="Shea T."/>
            <person name="Young S.K."/>
            <person name="Zeng Q."/>
            <person name="Koehrsen M."/>
            <person name="Haas B."/>
            <person name="Borodovsky M."/>
            <person name="Guigo R."/>
            <person name="Alvarado L."/>
            <person name="Berlin A."/>
            <person name="Bochicchio J."/>
            <person name="Borenstein D."/>
            <person name="Chapman S."/>
            <person name="Chen Z."/>
            <person name="Freedman E."/>
            <person name="Gellesch M."/>
            <person name="Goldberg J."/>
            <person name="Griggs A."/>
            <person name="Gujja S."/>
            <person name="Heilman E."/>
            <person name="Heiman D."/>
            <person name="Hepburn T."/>
            <person name="Howarth C."/>
            <person name="Jen D."/>
            <person name="Larson L."/>
            <person name="Mehta T."/>
            <person name="Park D."/>
            <person name="Pearson M."/>
            <person name="Roberts A."/>
            <person name="Saif S."/>
            <person name="Shenoy N."/>
            <person name="Sisk P."/>
            <person name="Stolte C."/>
            <person name="Sykes S."/>
            <person name="Thomson T."/>
            <person name="Walk T."/>
            <person name="White J."/>
            <person name="Yandava C."/>
            <person name="Burger G."/>
            <person name="Gray M.W."/>
            <person name="Holland P.W.H."/>
            <person name="King N."/>
            <person name="Lang F.B.F."/>
            <person name="Roger A.J."/>
            <person name="Ruiz-Trillo I."/>
            <person name="Lander E."/>
            <person name="Nusbaum C."/>
        </authorList>
    </citation>
    <scope>NUCLEOTIDE SEQUENCE [LARGE SCALE GENOMIC DNA]</scope>
    <source>
        <strain evidence="10 11">ATCC 50062</strain>
    </source>
</reference>
<dbReference type="Pfam" id="PF10513">
    <property type="entry name" value="EPL1"/>
    <property type="match status" value="1"/>
</dbReference>
<feature type="region of interest" description="Disordered" evidence="7">
    <location>
        <begin position="629"/>
        <end position="648"/>
    </location>
</feature>
<evidence type="ECO:0000259" key="9">
    <source>
        <dbReference type="Pfam" id="PF10513"/>
    </source>
</evidence>
<sequence>MSDARLAAAMAPEKSLRSRRVDLDVKMKIRREEDKDDGKSAFKRARPQLKTGMESLEEREVHIKKAIEQQAAGAASTVAIPIPQIREVPPERLAGPPFELPDTYLRLTVPAWNDPDCGVLYDMDADDLEWLNAHNAKNRRISEDDFEALIDRLEKATNFNVVPVELSAITLPPTVSEKTGSIIREYWMAKRVRLDKPLLRPFWPPPDHDNSDPHLAFRPLSRTYSRRKKPNDMTSYKKLCQLKKEFETVMELLQEVFTREETKRDLAALRIEIFEQLRKEDKSGNKFKLQLDLPPPPRPRPAPKAAADPAASASAPTSAAAEATTPAVLDPTRPARSQSTANKAYTTLLQRAKLDDVLAESDDDTEIETLASHLESVPLPIINRIGIRCLYMDPASHVRMPNAHAFEAAPPTSFLAESVPASSAPGPPAIGAGGYPTRVIRGVAPEGSRPRKFRAVRRIGRGGRILYDRVLPSLSDSDSDSDGEPDSVSEFVGWPSSPLGTKRKRAASRHASPEPSPSPLIPAHPTLFSRPVTRTSLYLDALNKWSHSSTESELAGGEAQAALDQLRAVGPPSRLAEYVHLAQRITSLKTMQLGPMAEHLGYRSYDASLDLSAMRAALDFDCEQDAAGPSLNESRLRKGADRAAEAAMTKPPPVVIPGATMLETPTVGSYLAGAVVMVVGVILPLAYIVAKHRGLAWKPSD</sequence>
<feature type="domain" description="Enhancer of polycomb-like N-terminal" evidence="9">
    <location>
        <begin position="17"/>
        <end position="155"/>
    </location>
</feature>
<evidence type="ECO:0000256" key="5">
    <source>
        <dbReference type="ARBA" id="ARBA00023242"/>
    </source>
</evidence>
<feature type="transmembrane region" description="Helical" evidence="8">
    <location>
        <begin position="670"/>
        <end position="690"/>
    </location>
</feature>
<feature type="compositionally biased region" description="Low complexity" evidence="7">
    <location>
        <begin position="303"/>
        <end position="327"/>
    </location>
</feature>
<keyword evidence="8" id="KW-0472">Membrane</keyword>
<evidence type="ECO:0000256" key="7">
    <source>
        <dbReference type="SAM" id="MobiDB-lite"/>
    </source>
</evidence>
<dbReference type="Proteomes" id="UP000054408">
    <property type="component" value="Unassembled WGS sequence"/>
</dbReference>
<feature type="compositionally biased region" description="Pro residues" evidence="7">
    <location>
        <begin position="293"/>
        <end position="302"/>
    </location>
</feature>
<keyword evidence="8" id="KW-1133">Transmembrane helix</keyword>
<dbReference type="GeneID" id="25566241"/>
<dbReference type="GO" id="GO:0035267">
    <property type="term" value="C:NuA4 histone acetyltransferase complex"/>
    <property type="evidence" value="ECO:0007669"/>
    <property type="project" value="InterPro"/>
</dbReference>
<feature type="compositionally biased region" description="Acidic residues" evidence="7">
    <location>
        <begin position="477"/>
        <end position="487"/>
    </location>
</feature>
<evidence type="ECO:0000256" key="8">
    <source>
        <dbReference type="SAM" id="Phobius"/>
    </source>
</evidence>
<keyword evidence="11" id="KW-1185">Reference proteome</keyword>
<dbReference type="AlphaFoldDB" id="A0A0L0DIY7"/>
<protein>
    <recommendedName>
        <fullName evidence="6">Enhancer of polycomb-like protein</fullName>
    </recommendedName>
</protein>
<dbReference type="InterPro" id="IPR019542">
    <property type="entry name" value="Enhancer_polycomb-like_N"/>
</dbReference>
<proteinExistence type="inferred from homology"/>
<keyword evidence="5 6" id="KW-0539">Nucleus</keyword>
<dbReference type="eggNOG" id="KOG2261">
    <property type="taxonomic scope" value="Eukaryota"/>
</dbReference>
<dbReference type="InterPro" id="IPR024943">
    <property type="entry name" value="Enhancer_polycomb"/>
</dbReference>
<keyword evidence="4 6" id="KW-0804">Transcription</keyword>
<evidence type="ECO:0000256" key="6">
    <source>
        <dbReference type="RuleBase" id="RU361124"/>
    </source>
</evidence>
<dbReference type="RefSeq" id="XP_013756213.1">
    <property type="nucleotide sequence ID" value="XM_013900759.1"/>
</dbReference>
<evidence type="ECO:0000256" key="4">
    <source>
        <dbReference type="ARBA" id="ARBA00023163"/>
    </source>
</evidence>
<feature type="region of interest" description="Disordered" evidence="7">
    <location>
        <begin position="210"/>
        <end position="229"/>
    </location>
</feature>
<organism evidence="10 11">
    <name type="scientific">Thecamonas trahens ATCC 50062</name>
    <dbReference type="NCBI Taxonomy" id="461836"/>
    <lineage>
        <taxon>Eukaryota</taxon>
        <taxon>Apusozoa</taxon>
        <taxon>Apusomonadida</taxon>
        <taxon>Apusomonadidae</taxon>
        <taxon>Thecamonas</taxon>
    </lineage>
</organism>
<dbReference type="EMBL" id="GL349466">
    <property type="protein sequence ID" value="KNC51288.1"/>
    <property type="molecule type" value="Genomic_DNA"/>
</dbReference>
<evidence type="ECO:0000313" key="10">
    <source>
        <dbReference type="EMBL" id="KNC51288.1"/>
    </source>
</evidence>
<evidence type="ECO:0000256" key="1">
    <source>
        <dbReference type="ARBA" id="ARBA00004123"/>
    </source>
</evidence>
<comment type="subcellular location">
    <subcellularLocation>
        <location evidence="1 6">Nucleus</location>
    </subcellularLocation>
</comment>
<name>A0A0L0DIY7_THETB</name>
<gene>
    <name evidence="10" type="ORF">AMSG_07295</name>
</gene>
<dbReference type="OMA" id="CAQNFAS"/>
<keyword evidence="3 6" id="KW-0805">Transcription regulation</keyword>
<dbReference type="OrthoDB" id="435275at2759"/>
<dbReference type="STRING" id="461836.A0A0L0DIY7"/>
<evidence type="ECO:0000256" key="3">
    <source>
        <dbReference type="ARBA" id="ARBA00023015"/>
    </source>
</evidence>